<protein>
    <submittedName>
        <fullName evidence="2">Uncharacterized protein</fullName>
    </submittedName>
</protein>
<dbReference type="AlphaFoldDB" id="A0A2G9TVL3"/>
<feature type="region of interest" description="Disordered" evidence="1">
    <location>
        <begin position="1"/>
        <end position="20"/>
    </location>
</feature>
<gene>
    <name evidence="2" type="ORF">TELCIR_16495</name>
</gene>
<dbReference type="Proteomes" id="UP000230423">
    <property type="component" value="Unassembled WGS sequence"/>
</dbReference>
<evidence type="ECO:0000256" key="1">
    <source>
        <dbReference type="SAM" id="MobiDB-lite"/>
    </source>
</evidence>
<keyword evidence="3" id="KW-1185">Reference proteome</keyword>
<reference evidence="2 3" key="1">
    <citation type="submission" date="2015-09" db="EMBL/GenBank/DDBJ databases">
        <title>Draft genome of the parasitic nematode Teladorsagia circumcincta isolate WARC Sus (inbred).</title>
        <authorList>
            <person name="Mitreva M."/>
        </authorList>
    </citation>
    <scope>NUCLEOTIDE SEQUENCE [LARGE SCALE GENOMIC DNA]</scope>
    <source>
        <strain evidence="2 3">S</strain>
    </source>
</reference>
<organism evidence="2 3">
    <name type="scientific">Teladorsagia circumcincta</name>
    <name type="common">Brown stomach worm</name>
    <name type="synonym">Ostertagia circumcincta</name>
    <dbReference type="NCBI Taxonomy" id="45464"/>
    <lineage>
        <taxon>Eukaryota</taxon>
        <taxon>Metazoa</taxon>
        <taxon>Ecdysozoa</taxon>
        <taxon>Nematoda</taxon>
        <taxon>Chromadorea</taxon>
        <taxon>Rhabditida</taxon>
        <taxon>Rhabditina</taxon>
        <taxon>Rhabditomorpha</taxon>
        <taxon>Strongyloidea</taxon>
        <taxon>Trichostrongylidae</taxon>
        <taxon>Teladorsagia</taxon>
    </lineage>
</organism>
<dbReference type="EMBL" id="KZ352764">
    <property type="protein sequence ID" value="PIO61965.1"/>
    <property type="molecule type" value="Genomic_DNA"/>
</dbReference>
<feature type="region of interest" description="Disordered" evidence="1">
    <location>
        <begin position="76"/>
        <end position="100"/>
    </location>
</feature>
<evidence type="ECO:0000313" key="3">
    <source>
        <dbReference type="Proteomes" id="UP000230423"/>
    </source>
</evidence>
<dbReference type="OrthoDB" id="150687at2759"/>
<accession>A0A2G9TVL3</accession>
<feature type="compositionally biased region" description="Polar residues" evidence="1">
    <location>
        <begin position="79"/>
        <end position="100"/>
    </location>
</feature>
<name>A0A2G9TVL3_TELCI</name>
<sequence length="100" mass="11039">MNVPPAFPIPQASNYQSDPDKMSSAISYLEVKVMDAKKTIEELLYMLDMQEKPTFNKEETARLVRATMVGEGLKINMGRSASATSSTTQLPRPSGAQQRS</sequence>
<evidence type="ECO:0000313" key="2">
    <source>
        <dbReference type="EMBL" id="PIO61965.1"/>
    </source>
</evidence>
<proteinExistence type="predicted"/>